<comment type="caution">
    <text evidence="2">The sequence shown here is derived from an EMBL/GenBank/DDBJ whole genome shotgun (WGS) entry which is preliminary data.</text>
</comment>
<dbReference type="AlphaFoldDB" id="A0ABD2SXF1"/>
<organism evidence="2 3">
    <name type="scientific">Solanum stoloniferum</name>
    <dbReference type="NCBI Taxonomy" id="62892"/>
    <lineage>
        <taxon>Eukaryota</taxon>
        <taxon>Viridiplantae</taxon>
        <taxon>Streptophyta</taxon>
        <taxon>Embryophyta</taxon>
        <taxon>Tracheophyta</taxon>
        <taxon>Spermatophyta</taxon>
        <taxon>Magnoliopsida</taxon>
        <taxon>eudicotyledons</taxon>
        <taxon>Gunneridae</taxon>
        <taxon>Pentapetalae</taxon>
        <taxon>asterids</taxon>
        <taxon>lamiids</taxon>
        <taxon>Solanales</taxon>
        <taxon>Solanaceae</taxon>
        <taxon>Solanoideae</taxon>
        <taxon>Solaneae</taxon>
        <taxon>Solanum</taxon>
    </lineage>
</organism>
<dbReference type="EMBL" id="JBJKTR010000013">
    <property type="protein sequence ID" value="KAL3348578.1"/>
    <property type="molecule type" value="Genomic_DNA"/>
</dbReference>
<name>A0ABD2SXF1_9SOLN</name>
<dbReference type="PANTHER" id="PTHR34268">
    <property type="entry name" value="OS01G0321850 PROTEIN"/>
    <property type="match status" value="1"/>
</dbReference>
<sequence length="112" mass="12672">STIFFVSQKIQIIFVRKSIEIETTMMIDENMLIKVGLFILVQGLVYLILSKSSNVFSKTQQRSYSFKTVRSLSIRRIAAELADLPVGGEPSPSSFKDQLTSSKSFKLFKDNN</sequence>
<evidence type="ECO:0000313" key="3">
    <source>
        <dbReference type="Proteomes" id="UP001627284"/>
    </source>
</evidence>
<protein>
    <submittedName>
        <fullName evidence="2">Uncharacterized protein</fullName>
    </submittedName>
</protein>
<evidence type="ECO:0000313" key="2">
    <source>
        <dbReference type="EMBL" id="KAL3348578.1"/>
    </source>
</evidence>
<feature type="non-terminal residue" evidence="2">
    <location>
        <position position="1"/>
    </location>
</feature>
<evidence type="ECO:0000256" key="1">
    <source>
        <dbReference type="SAM" id="Phobius"/>
    </source>
</evidence>
<keyword evidence="3" id="KW-1185">Reference proteome</keyword>
<dbReference type="Proteomes" id="UP001627284">
    <property type="component" value="Unassembled WGS sequence"/>
</dbReference>
<keyword evidence="1" id="KW-0812">Transmembrane</keyword>
<proteinExistence type="predicted"/>
<keyword evidence="1" id="KW-1133">Transmembrane helix</keyword>
<feature type="transmembrane region" description="Helical" evidence="1">
    <location>
        <begin position="31"/>
        <end position="49"/>
    </location>
</feature>
<keyword evidence="1" id="KW-0472">Membrane</keyword>
<gene>
    <name evidence="2" type="ORF">AABB24_021979</name>
</gene>
<dbReference type="PANTHER" id="PTHR34268:SF8">
    <property type="entry name" value="FAE DOMAIN-CONTAINING PROTEIN"/>
    <property type="match status" value="1"/>
</dbReference>
<reference evidence="2 3" key="1">
    <citation type="submission" date="2024-05" db="EMBL/GenBank/DDBJ databases">
        <title>De novo assembly of an allotetraploid wild potato.</title>
        <authorList>
            <person name="Hosaka A.J."/>
        </authorList>
    </citation>
    <scope>NUCLEOTIDE SEQUENCE [LARGE SCALE GENOMIC DNA]</scope>
    <source>
        <tissue evidence="2">Young leaves</tissue>
    </source>
</reference>
<accession>A0ABD2SXF1</accession>